<evidence type="ECO:0000313" key="4">
    <source>
        <dbReference type="Proteomes" id="UP000295517"/>
    </source>
</evidence>
<dbReference type="RefSeq" id="WP_135059965.1">
    <property type="nucleotide sequence ID" value="NZ_CP038254.1"/>
</dbReference>
<name>A0AAX1EEX9_9GAMM</name>
<keyword evidence="1" id="KW-0175">Coiled coil</keyword>
<dbReference type="Proteomes" id="UP000295517">
    <property type="component" value="Chromosome"/>
</dbReference>
<proteinExistence type="predicted"/>
<evidence type="ECO:0000313" key="3">
    <source>
        <dbReference type="EMBL" id="QBR83602.1"/>
    </source>
</evidence>
<feature type="coiled-coil region" evidence="1">
    <location>
        <begin position="180"/>
        <end position="214"/>
    </location>
</feature>
<reference evidence="3 4" key="1">
    <citation type="submission" date="2019-03" db="EMBL/GenBank/DDBJ databases">
        <title>Diverse conjugative elements silence natural transformation in Legionella species.</title>
        <authorList>
            <person name="Durieux I."/>
            <person name="Ginevra C."/>
            <person name="Attaiech L."/>
            <person name="Picq K."/>
            <person name="Juan P.A."/>
            <person name="Jarraud S."/>
            <person name="Charpentier X."/>
        </authorList>
    </citation>
    <scope>NUCLEOTIDE SEQUENCE [LARGE SCALE GENOMIC DNA]</scope>
    <source>
        <strain evidence="3 4">HL-0427-4011</strain>
    </source>
</reference>
<dbReference type="EMBL" id="CP038254">
    <property type="protein sequence ID" value="QBR83602.1"/>
    <property type="molecule type" value="Genomic_DNA"/>
</dbReference>
<feature type="region of interest" description="Disordered" evidence="2">
    <location>
        <begin position="287"/>
        <end position="312"/>
    </location>
</feature>
<evidence type="ECO:0000256" key="1">
    <source>
        <dbReference type="SAM" id="Coils"/>
    </source>
</evidence>
<evidence type="ECO:0000256" key="2">
    <source>
        <dbReference type="SAM" id="MobiDB-lite"/>
    </source>
</evidence>
<feature type="compositionally biased region" description="Basic and acidic residues" evidence="2">
    <location>
        <begin position="287"/>
        <end position="305"/>
    </location>
</feature>
<sequence>MGMINAYDAYALLEKSKLYQNQLHDVLKDELGAKKVLCISDTTDVHLTSDEDTSSIAYTIEKAGFGSELEVIQTDFIEFSYNDPDHKFGAHLPQNHDETRREYLKVDSTRLDDDLSQVENSDVILGRNCICACDGNGKLCGGIDISVEAQQNYLETLIKQQPSLIVLSATEAVFQTYPDSLEYNEQRRRAQNLYKEAKNNLIQVCENLNATQNNYVFQVIEMDENLNEYIENNFEIENGYMLVAYNTDKINFQPSTVSLENEREKAKKEVIKMDVSRQALIQEHKKILEGQDKTSQDSEIEHDHNLLSSNNK</sequence>
<gene>
    <name evidence="3" type="ORF">E3983_04065</name>
</gene>
<dbReference type="AlphaFoldDB" id="A0AAX1EEX9"/>
<organism evidence="3 4">
    <name type="scientific">Legionella israelensis</name>
    <dbReference type="NCBI Taxonomy" id="454"/>
    <lineage>
        <taxon>Bacteria</taxon>
        <taxon>Pseudomonadati</taxon>
        <taxon>Pseudomonadota</taxon>
        <taxon>Gammaproteobacteria</taxon>
        <taxon>Legionellales</taxon>
        <taxon>Legionellaceae</taxon>
        <taxon>Legionella</taxon>
    </lineage>
</organism>
<protein>
    <submittedName>
        <fullName evidence="3">Uncharacterized protein</fullName>
    </submittedName>
</protein>
<accession>A0AAX1EEX9</accession>